<keyword evidence="1" id="KW-1133">Transmembrane helix</keyword>
<name>A0ABV1P1M1_9ACTN</name>
<feature type="transmembrane region" description="Helical" evidence="1">
    <location>
        <begin position="120"/>
        <end position="140"/>
    </location>
</feature>
<dbReference type="Proteomes" id="UP001482520">
    <property type="component" value="Unassembled WGS sequence"/>
</dbReference>
<organism evidence="2 3">
    <name type="scientific">Nocardioides kribbensis</name>
    <dbReference type="NCBI Taxonomy" id="305517"/>
    <lineage>
        <taxon>Bacteria</taxon>
        <taxon>Bacillati</taxon>
        <taxon>Actinomycetota</taxon>
        <taxon>Actinomycetes</taxon>
        <taxon>Propionibacteriales</taxon>
        <taxon>Nocardioidaceae</taxon>
        <taxon>Nocardioides</taxon>
    </lineage>
</organism>
<proteinExistence type="predicted"/>
<keyword evidence="1" id="KW-0812">Transmembrane</keyword>
<dbReference type="EMBL" id="JBEGDP010000020">
    <property type="protein sequence ID" value="MEQ7848668.1"/>
    <property type="molecule type" value="Genomic_DNA"/>
</dbReference>
<gene>
    <name evidence="2" type="ORF">V6R90_15405</name>
</gene>
<sequence>MKPLQSVAMGLLIILLVAPVRGHDLLADPVGWVLVLLGVRDLPVARRRPLLALGAVAGAVSVAVWFPEVATRLAEGDPALLWSANLPQLALVPLLCHELAERARAAGDTRASAWLRTLRLLAVVVAVLPPLVFGAGVAALEVPAYVAAQLLLLVLVWLGFRYAARPWATRGQLSGAAGIPGAAS</sequence>
<feature type="transmembrane region" description="Helical" evidence="1">
    <location>
        <begin position="146"/>
        <end position="164"/>
    </location>
</feature>
<evidence type="ECO:0000313" key="3">
    <source>
        <dbReference type="Proteomes" id="UP001482520"/>
    </source>
</evidence>
<dbReference type="RefSeq" id="WP_349805180.1">
    <property type="nucleotide sequence ID" value="NZ_JBEGDP010000020.1"/>
</dbReference>
<keyword evidence="1" id="KW-0472">Membrane</keyword>
<keyword evidence="3" id="KW-1185">Reference proteome</keyword>
<accession>A0ABV1P1M1</accession>
<evidence type="ECO:0000313" key="2">
    <source>
        <dbReference type="EMBL" id="MEQ7848668.1"/>
    </source>
</evidence>
<protein>
    <submittedName>
        <fullName evidence="2">Uncharacterized protein</fullName>
    </submittedName>
</protein>
<reference evidence="2 3" key="1">
    <citation type="submission" date="2024-02" db="EMBL/GenBank/DDBJ databases">
        <title>Full genome sequence of Nocardioides kribbensis.</title>
        <authorList>
            <person name="Poletto B.L."/>
            <person name="Silva G."/>
            <person name="Galante D."/>
            <person name="Campos K.R."/>
            <person name="Santos M.B.N."/>
            <person name="Sacchi C.T."/>
        </authorList>
    </citation>
    <scope>NUCLEOTIDE SEQUENCE [LARGE SCALE GENOMIC DNA]</scope>
    <source>
        <strain evidence="2 3">O4R</strain>
    </source>
</reference>
<evidence type="ECO:0000256" key="1">
    <source>
        <dbReference type="SAM" id="Phobius"/>
    </source>
</evidence>
<comment type="caution">
    <text evidence="2">The sequence shown here is derived from an EMBL/GenBank/DDBJ whole genome shotgun (WGS) entry which is preliminary data.</text>
</comment>